<evidence type="ECO:0000256" key="1">
    <source>
        <dbReference type="SAM" id="MobiDB-lite"/>
    </source>
</evidence>
<dbReference type="VEuPathDB" id="FungiDB:FUN_006225"/>
<feature type="region of interest" description="Disordered" evidence="1">
    <location>
        <begin position="329"/>
        <end position="385"/>
    </location>
</feature>
<dbReference type="SUPFAM" id="SSF52047">
    <property type="entry name" value="RNI-like"/>
    <property type="match status" value="1"/>
</dbReference>
<evidence type="ECO:0000313" key="2">
    <source>
        <dbReference type="EMBL" id="PKC63502.1"/>
    </source>
</evidence>
<comment type="caution">
    <text evidence="2">The sequence shown here is derived from an EMBL/GenBank/DDBJ whole genome shotgun (WGS) entry which is preliminary data.</text>
</comment>
<dbReference type="VEuPathDB" id="FungiDB:RhiirA1_463666"/>
<evidence type="ECO:0008006" key="4">
    <source>
        <dbReference type="Google" id="ProtNLM"/>
    </source>
</evidence>
<dbReference type="Proteomes" id="UP000232688">
    <property type="component" value="Unassembled WGS sequence"/>
</dbReference>
<dbReference type="EMBL" id="LLXH01000730">
    <property type="protein sequence ID" value="PKC63502.1"/>
    <property type="molecule type" value="Genomic_DNA"/>
</dbReference>
<dbReference type="InterPro" id="IPR036047">
    <property type="entry name" value="F-box-like_dom_sf"/>
</dbReference>
<name>A0A2N0RJN1_9GLOM</name>
<sequence>MACSKSVFSDLPELVYEIIQYLHNDYKTLSSCILVNRLWCRLAIPLLWEDPFSTFTKNCNFIEIYLQYLDDKDKEKLKDYGIKINNSFNLNTLLFNYPNFIKNLNTCKIVYSIEKWILAFKRNQNKNLLPPIFTTTLYYKPFLNDIDYTIPEFDVNLNFIRRSDFNLPPITNLINSTGSTQSFQSNQSNQSDQSDQAIQRSLQSFHDDVQSLRLFKDDVQSTSSLRSFQDDVQSTRSLQDQSLRSFQDIKSTRSLQDQSLRSFQDVQSTQSLQDVQSTQSLRSQSAQSLRSFQDVQSAQSLRSFQDVRSTQSLRSFQTVQSTQSLRSFQTAQSTQSSQSTQPTQSTQSIQPTQSTQSIQPTQSTQFTQQTQSIQPTQSTHSTHLTQSTHSLQSLQSFSPTQPLPQNITSLFKNGKKGLIYKLLFKLFIKHEAKLHTFEVFLMRIKEYKYFNNIYDLILENPKFIRSIKNLKLAFYNKGTSNLSKIDSFITFLSSNCDSISSLYLQFQFRNNNILIEKFSSRIINSQKNIKRIFFVHNTFSLNTSLLSLKNFYYSNNLKTITFFNVNFKNIIIIKEVFEQLKVLESIHILYCQFINSFIKQIIKMIGPFKLRSLFLDKIIKLNSFNSLLQKSGNYLENFGLGTISKDESKKHLLELIIKYCKNIKFFDLPEFDNQDNIYSALNLIKILDQNLNYLFIEFFDLNLNSNKISSILLKELGQLLPIKLEYLKLSLIININDFKIFLLNSQNTFIKKFLIRNKIKLLGNFDDFLSLIDDYIIKFKKVKYLAFKEDFIEGRDLFLLKDYVKKFELYNIKIQSYDDLDTYNSYKHVKETY</sequence>
<reference evidence="2 3" key="1">
    <citation type="submission" date="2017-10" db="EMBL/GenBank/DDBJ databases">
        <title>Extensive intraspecific genome diversity in a model arbuscular mycorrhizal fungus.</title>
        <authorList>
            <person name="Chen E.C.H."/>
            <person name="Morin E."/>
            <person name="Baudet D."/>
            <person name="Noel J."/>
            <person name="Ndikumana S."/>
            <person name="Charron P."/>
            <person name="St-Onge C."/>
            <person name="Giorgi J."/>
            <person name="Grigoriev I.V."/>
            <person name="Roux C."/>
            <person name="Martin F.M."/>
            <person name="Corradi N."/>
        </authorList>
    </citation>
    <scope>NUCLEOTIDE SEQUENCE [LARGE SCALE GENOMIC DNA]</scope>
    <source>
        <strain evidence="2 3">A1</strain>
    </source>
</reference>
<reference evidence="2 3" key="2">
    <citation type="submission" date="2017-10" db="EMBL/GenBank/DDBJ databases">
        <title>Genome analyses suggest a sexual origin of heterokaryosis in a supposedly ancient asexual fungus.</title>
        <authorList>
            <person name="Corradi N."/>
            <person name="Sedzielewska K."/>
            <person name="Noel J."/>
            <person name="Charron P."/>
            <person name="Farinelli L."/>
            <person name="Marton T."/>
            <person name="Kruger M."/>
            <person name="Pelin A."/>
            <person name="Brachmann A."/>
            <person name="Corradi N."/>
        </authorList>
    </citation>
    <scope>NUCLEOTIDE SEQUENCE [LARGE SCALE GENOMIC DNA]</scope>
    <source>
        <strain evidence="2 3">A1</strain>
    </source>
</reference>
<gene>
    <name evidence="2" type="ORF">RhiirA1_463666</name>
</gene>
<protein>
    <recommendedName>
        <fullName evidence="4">F-box domain-containing protein</fullName>
    </recommendedName>
</protein>
<dbReference type="VEuPathDB" id="FungiDB:RhiirFUN_010017"/>
<dbReference type="AlphaFoldDB" id="A0A2N0RJN1"/>
<feature type="region of interest" description="Disordered" evidence="1">
    <location>
        <begin position="178"/>
        <end position="198"/>
    </location>
</feature>
<proteinExistence type="predicted"/>
<feature type="compositionally biased region" description="Low complexity" evidence="1">
    <location>
        <begin position="178"/>
        <end position="196"/>
    </location>
</feature>
<accession>A0A2N0RJN1</accession>
<organism evidence="2 3">
    <name type="scientific">Rhizophagus irregularis</name>
    <dbReference type="NCBI Taxonomy" id="588596"/>
    <lineage>
        <taxon>Eukaryota</taxon>
        <taxon>Fungi</taxon>
        <taxon>Fungi incertae sedis</taxon>
        <taxon>Mucoromycota</taxon>
        <taxon>Glomeromycotina</taxon>
        <taxon>Glomeromycetes</taxon>
        <taxon>Glomerales</taxon>
        <taxon>Glomeraceae</taxon>
        <taxon>Rhizophagus</taxon>
    </lineage>
</organism>
<evidence type="ECO:0000313" key="3">
    <source>
        <dbReference type="Proteomes" id="UP000232688"/>
    </source>
</evidence>
<dbReference type="SUPFAM" id="SSF81383">
    <property type="entry name" value="F-box domain"/>
    <property type="match status" value="1"/>
</dbReference>